<gene>
    <name evidence="13" type="ORF">HYY65_10350</name>
</gene>
<evidence type="ECO:0000256" key="5">
    <source>
        <dbReference type="ARBA" id="ARBA00022723"/>
    </source>
</evidence>
<keyword evidence="6" id="KW-0560">Oxidoreductase</keyword>
<evidence type="ECO:0000256" key="7">
    <source>
        <dbReference type="ARBA" id="ARBA00023268"/>
    </source>
</evidence>
<dbReference type="Pfam" id="PF00390">
    <property type="entry name" value="malic"/>
    <property type="match status" value="1"/>
</dbReference>
<keyword evidence="5 9" id="KW-0479">Metal-binding</keyword>
<dbReference type="Pfam" id="PF01515">
    <property type="entry name" value="PTA_PTB"/>
    <property type="match status" value="1"/>
</dbReference>
<evidence type="ECO:0000313" key="14">
    <source>
        <dbReference type="Proteomes" id="UP000741360"/>
    </source>
</evidence>
<dbReference type="PANTHER" id="PTHR43237">
    <property type="entry name" value="NADP-DEPENDENT MALIC ENZYME"/>
    <property type="match status" value="1"/>
</dbReference>
<dbReference type="InterPro" id="IPR046346">
    <property type="entry name" value="Aminoacid_DH-like_N_sf"/>
</dbReference>
<dbReference type="GO" id="GO:0046872">
    <property type="term" value="F:metal ion binding"/>
    <property type="evidence" value="ECO:0007669"/>
    <property type="project" value="UniProtKB-KW"/>
</dbReference>
<evidence type="ECO:0000256" key="2">
    <source>
        <dbReference type="ARBA" id="ARBA00001946"/>
    </source>
</evidence>
<dbReference type="InterPro" id="IPR012301">
    <property type="entry name" value="Malic_N_dom"/>
</dbReference>
<comment type="cofactor">
    <cofactor evidence="2">
        <name>Mg(2+)</name>
        <dbReference type="ChEBI" id="CHEBI:18420"/>
    </cofactor>
</comment>
<dbReference type="SUPFAM" id="SSF53223">
    <property type="entry name" value="Aminoacid dehydrogenase-like, N-terminal domain"/>
    <property type="match status" value="1"/>
</dbReference>
<dbReference type="GO" id="GO:0016616">
    <property type="term" value="F:oxidoreductase activity, acting on the CH-OH group of donors, NAD or NADP as acceptor"/>
    <property type="evidence" value="ECO:0007669"/>
    <property type="project" value="InterPro"/>
</dbReference>
<evidence type="ECO:0000256" key="6">
    <source>
        <dbReference type="ARBA" id="ARBA00023002"/>
    </source>
</evidence>
<evidence type="ECO:0000256" key="4">
    <source>
        <dbReference type="ARBA" id="ARBA00008756"/>
    </source>
</evidence>
<dbReference type="InterPro" id="IPR037062">
    <property type="entry name" value="Malic_N_dom_sf"/>
</dbReference>
<evidence type="ECO:0000259" key="12">
    <source>
        <dbReference type="SMART" id="SM01274"/>
    </source>
</evidence>
<dbReference type="FunFam" id="3.40.50.720:FF:000095">
    <property type="entry name" value="NADP-dependent malic enzyme"/>
    <property type="match status" value="1"/>
</dbReference>
<dbReference type="Gene3D" id="3.40.50.10750">
    <property type="entry name" value="Isocitrate/Isopropylmalate dehydrogenase-like"/>
    <property type="match status" value="1"/>
</dbReference>
<dbReference type="GO" id="GO:0006108">
    <property type="term" value="P:malate metabolic process"/>
    <property type="evidence" value="ECO:0007669"/>
    <property type="project" value="InterPro"/>
</dbReference>
<keyword evidence="7" id="KW-0511">Multifunctional enzyme</keyword>
<evidence type="ECO:0000256" key="1">
    <source>
        <dbReference type="ARBA" id="ARBA00001936"/>
    </source>
</evidence>
<dbReference type="GO" id="GO:0051287">
    <property type="term" value="F:NAD binding"/>
    <property type="evidence" value="ECO:0007669"/>
    <property type="project" value="InterPro"/>
</dbReference>
<dbReference type="Gene3D" id="3.40.50.10950">
    <property type="match status" value="1"/>
</dbReference>
<dbReference type="Proteomes" id="UP000741360">
    <property type="component" value="Unassembled WGS sequence"/>
</dbReference>
<evidence type="ECO:0000256" key="3">
    <source>
        <dbReference type="ARBA" id="ARBA00007686"/>
    </source>
</evidence>
<protein>
    <submittedName>
        <fullName evidence="13">NADP-dependent malic enzyme</fullName>
    </submittedName>
</protein>
<dbReference type="SUPFAM" id="SSF53659">
    <property type="entry name" value="Isocitrate/Isopropylmalate dehydrogenase-like"/>
    <property type="match status" value="1"/>
</dbReference>
<feature type="binding site" evidence="10">
    <location>
        <position position="285"/>
    </location>
    <ligand>
        <name>a divalent metal cation</name>
        <dbReference type="ChEBI" id="CHEBI:60240"/>
    </ligand>
</feature>
<dbReference type="InterPro" id="IPR051674">
    <property type="entry name" value="Malate_Decarboxylase"/>
</dbReference>
<dbReference type="PANTHER" id="PTHR43237:SF4">
    <property type="entry name" value="NADP-DEPENDENT MALIC ENZYME"/>
    <property type="match status" value="1"/>
</dbReference>
<feature type="binding site" evidence="9">
    <location>
        <position position="135"/>
    </location>
    <ligand>
        <name>a divalent metal cation</name>
        <dbReference type="ChEBI" id="CHEBI:60240"/>
    </ligand>
</feature>
<reference evidence="13" key="1">
    <citation type="submission" date="2020-07" db="EMBL/GenBank/DDBJ databases">
        <title>Huge and variable diversity of episymbiotic CPR bacteria and DPANN archaea in groundwater ecosystems.</title>
        <authorList>
            <person name="He C.Y."/>
            <person name="Keren R."/>
            <person name="Whittaker M."/>
            <person name="Farag I.F."/>
            <person name="Doudna J."/>
            <person name="Cate J.H.D."/>
            <person name="Banfield J.F."/>
        </authorList>
    </citation>
    <scope>NUCLEOTIDE SEQUENCE</scope>
    <source>
        <strain evidence="13">NC_groundwater_717_Ag_S-0.2um_59_8</strain>
    </source>
</reference>
<organism evidence="13 14">
    <name type="scientific">Tectimicrobiota bacterium</name>
    <dbReference type="NCBI Taxonomy" id="2528274"/>
    <lineage>
        <taxon>Bacteria</taxon>
        <taxon>Pseudomonadati</taxon>
        <taxon>Nitrospinota/Tectimicrobiota group</taxon>
        <taxon>Candidatus Tectimicrobiota</taxon>
    </lineage>
</organism>
<sequence>MIRREEALEYHRSGRKGKIEVIPTKPCLTQKDLSMAYTPGVAEPCREIERDPDLAFSYTTKGNLVAVVTNGTAVLGLGDIGPLAGKPVMEGKGVLFKRFADIDVFDLEVASKDPEDVIRVCKLLEPTFGGINLEDIKAPDCFYIEETLREVLQIPVFHDDQHGTAIITGAALLNALELVGKPPDKIKVVFNGAGAAGIACAEYYVALGVKRENLILCDTQGVIYKGRTKGMNPYKDRFAGDTPLRTLREVMAGADVFVGLSVKGAVDKDMVASMAKNPIVFALANPDPEISYEEAKAARTDVIMATGRSDYPNQVNNVLGFPFIFRGALDVRARAINQEMKKAATVALASLAKEDVPDTVCRAYGVDVIKFGRDYIIPKPFDPRVLLWVAPAVAQAAIETGVARQRIENLGEYRERLEVFLGRSREIMRTVIHKARRDPKRIVFPEGEAEKILRACQVILEERIAKPILLGNPEVIRQKEETLGLDLDGVTIVQPGSFERLEDYIQELWEIRQRRGVTRVEARDLICTPNIFGSMMVHLGDADGLISGLTMHYPDTIRPALMVIKKRQDVSKVHGLYMLVFKHGVYFLADTTVVIDPTAEELAEIAIMSAETVRRFDIEPRVAMLSFSNFGSTQHPYSGKVQRATEIVKQRAPTLMVDGEMQADTAVVPEIIEGTYPFSSLKGGSNVLIFPDLQSANACYKLLNRLGGAEAIGPILMGMEKTVHVLQRGAEINDIVNMTAIAVVDAQENPRLRKA</sequence>
<evidence type="ECO:0000256" key="10">
    <source>
        <dbReference type="PIRSR" id="PIRSR036684-3"/>
    </source>
</evidence>
<dbReference type="InterPro" id="IPR012188">
    <property type="entry name" value="ME_PTA"/>
</dbReference>
<keyword evidence="10" id="KW-0521">NADP</keyword>
<accession>A0A932GR37</accession>
<dbReference type="GO" id="GO:0016746">
    <property type="term" value="F:acyltransferase activity"/>
    <property type="evidence" value="ECO:0007669"/>
    <property type="project" value="InterPro"/>
</dbReference>
<dbReference type="InterPro" id="IPR042113">
    <property type="entry name" value="P_AcTrfase_dom1"/>
</dbReference>
<dbReference type="SUPFAM" id="SSF51735">
    <property type="entry name" value="NAD(P)-binding Rossmann-fold domains"/>
    <property type="match status" value="1"/>
</dbReference>
<name>A0A932GR37_UNCTE</name>
<comment type="cofactor">
    <cofactor evidence="1">
        <name>Mn(2+)</name>
        <dbReference type="ChEBI" id="CHEBI:29035"/>
    </cofactor>
</comment>
<dbReference type="Pfam" id="PF03949">
    <property type="entry name" value="Malic_M"/>
    <property type="match status" value="1"/>
</dbReference>
<dbReference type="SMART" id="SM01274">
    <property type="entry name" value="malic"/>
    <property type="match status" value="1"/>
</dbReference>
<comment type="similarity">
    <text evidence="3">In the N-terminal section; belongs to the malic enzymes family.</text>
</comment>
<dbReference type="InterPro" id="IPR012302">
    <property type="entry name" value="Malic_NAD-bd"/>
</dbReference>
<dbReference type="InterPro" id="IPR002505">
    <property type="entry name" value="PTA_PTB"/>
</dbReference>
<feature type="binding site" evidence="10">
    <location>
        <begin position="74"/>
        <end position="81"/>
    </location>
    <ligand>
        <name>NADP(+)</name>
        <dbReference type="ChEBI" id="CHEBI:58349"/>
    </ligand>
</feature>
<feature type="domain" description="Malic enzyme N-terminal" evidence="12">
    <location>
        <begin position="16"/>
        <end position="149"/>
    </location>
</feature>
<dbReference type="CDD" id="cd05311">
    <property type="entry name" value="NAD_bind_2_malic_enz"/>
    <property type="match status" value="1"/>
</dbReference>
<dbReference type="SMART" id="SM00919">
    <property type="entry name" value="Malic_M"/>
    <property type="match status" value="1"/>
</dbReference>
<feature type="active site" description="Proton acceptor" evidence="8">
    <location>
        <position position="92"/>
    </location>
</feature>
<comment type="caution">
    <text evidence="13">The sequence shown here is derived from an EMBL/GenBank/DDBJ whole genome shotgun (WGS) entry which is preliminary data.</text>
</comment>
<evidence type="ECO:0000259" key="11">
    <source>
        <dbReference type="SMART" id="SM00919"/>
    </source>
</evidence>
<evidence type="ECO:0000256" key="9">
    <source>
        <dbReference type="PIRSR" id="PIRSR036684-2"/>
    </source>
</evidence>
<proteinExistence type="inferred from homology"/>
<dbReference type="AlphaFoldDB" id="A0A932GR37"/>
<comment type="similarity">
    <text evidence="4">In the C-terminal section; belongs to the phosphate acetyltransferase and butyryltransferase family.</text>
</comment>
<feature type="domain" description="Malic enzyme NAD-binding" evidence="11">
    <location>
        <begin position="161"/>
        <end position="398"/>
    </location>
</feature>
<dbReference type="Gene3D" id="3.40.50.10380">
    <property type="entry name" value="Malic enzyme, N-terminal domain"/>
    <property type="match status" value="1"/>
</dbReference>
<feature type="binding site" evidence="9">
    <location>
        <position position="134"/>
    </location>
    <ligand>
        <name>a divalent metal cation</name>
        <dbReference type="ChEBI" id="CHEBI:60240"/>
    </ligand>
</feature>
<dbReference type="Gene3D" id="3.40.50.720">
    <property type="entry name" value="NAD(P)-binding Rossmann-like Domain"/>
    <property type="match status" value="1"/>
</dbReference>
<dbReference type="FunFam" id="3.40.50.10380:FF:000003">
    <property type="entry name" value="NADP-dependent malic enzyme"/>
    <property type="match status" value="1"/>
</dbReference>
<dbReference type="InterPro" id="IPR045213">
    <property type="entry name" value="Malic_NAD-bd_bact_type"/>
</dbReference>
<evidence type="ECO:0000256" key="8">
    <source>
        <dbReference type="PIRSR" id="PIRSR036684-1"/>
    </source>
</evidence>
<dbReference type="NCBIfam" id="NF007233">
    <property type="entry name" value="PRK09653.1"/>
    <property type="match status" value="1"/>
</dbReference>
<dbReference type="InterPro" id="IPR036291">
    <property type="entry name" value="NAD(P)-bd_dom_sf"/>
</dbReference>
<evidence type="ECO:0000313" key="13">
    <source>
        <dbReference type="EMBL" id="MBI3015440.1"/>
    </source>
</evidence>
<feature type="binding site" evidence="10">
    <location>
        <position position="160"/>
    </location>
    <ligand>
        <name>a divalent metal cation</name>
        <dbReference type="ChEBI" id="CHEBI:60240"/>
    </ligand>
</feature>
<dbReference type="InterPro" id="IPR042112">
    <property type="entry name" value="P_AcTrfase_dom2"/>
</dbReference>
<dbReference type="PIRSF" id="PIRSF036684">
    <property type="entry name" value="ME_PTA"/>
    <property type="match status" value="1"/>
</dbReference>
<dbReference type="GO" id="GO:0004470">
    <property type="term" value="F:malic enzyme activity"/>
    <property type="evidence" value="ECO:0007669"/>
    <property type="project" value="InterPro"/>
</dbReference>
<dbReference type="EMBL" id="JACPSX010000198">
    <property type="protein sequence ID" value="MBI3015440.1"/>
    <property type="molecule type" value="Genomic_DNA"/>
</dbReference>